<evidence type="ECO:0000313" key="3">
    <source>
        <dbReference type="Proteomes" id="UP000235965"/>
    </source>
</evidence>
<dbReference type="STRING" id="105785.A0A2J7QQ81"/>
<proteinExistence type="predicted"/>
<sequence>METEEGTGGEEDVKPAAPAVDTTYAAVACSLDGNVKFGDSPQITSGPVPGKIKINITTLPSVIAKESQSEGDVEILPADQSSDNGHGPVLAEATKECGEEAAGGEDGDLQEPPPPGVEPVQLKPRLVGRNLTVLPPAVKESELSGLCSVM</sequence>
<name>A0A2J7QQ81_9NEOP</name>
<protein>
    <submittedName>
        <fullName evidence="2">Uncharacterized protein</fullName>
    </submittedName>
</protein>
<dbReference type="AlphaFoldDB" id="A0A2J7QQ81"/>
<dbReference type="OrthoDB" id="343582at2759"/>
<dbReference type="EMBL" id="NEVH01012087">
    <property type="protein sequence ID" value="PNF30739.1"/>
    <property type="molecule type" value="Genomic_DNA"/>
</dbReference>
<evidence type="ECO:0000256" key="1">
    <source>
        <dbReference type="SAM" id="MobiDB-lite"/>
    </source>
</evidence>
<keyword evidence="3" id="KW-1185">Reference proteome</keyword>
<gene>
    <name evidence="2" type="ORF">B7P43_G06149</name>
</gene>
<evidence type="ECO:0000313" key="2">
    <source>
        <dbReference type="EMBL" id="PNF30739.1"/>
    </source>
</evidence>
<reference evidence="2 3" key="1">
    <citation type="submission" date="2017-12" db="EMBL/GenBank/DDBJ databases">
        <title>Hemimetabolous genomes reveal molecular basis of termite eusociality.</title>
        <authorList>
            <person name="Harrison M.C."/>
            <person name="Jongepier E."/>
            <person name="Robertson H.M."/>
            <person name="Arning N."/>
            <person name="Bitard-Feildel T."/>
            <person name="Chao H."/>
            <person name="Childers C.P."/>
            <person name="Dinh H."/>
            <person name="Doddapaneni H."/>
            <person name="Dugan S."/>
            <person name="Gowin J."/>
            <person name="Greiner C."/>
            <person name="Han Y."/>
            <person name="Hu H."/>
            <person name="Hughes D.S.T."/>
            <person name="Huylmans A.-K."/>
            <person name="Kemena C."/>
            <person name="Kremer L.P.M."/>
            <person name="Lee S.L."/>
            <person name="Lopez-Ezquerra A."/>
            <person name="Mallet L."/>
            <person name="Monroy-Kuhn J.M."/>
            <person name="Moser A."/>
            <person name="Murali S.C."/>
            <person name="Muzny D.M."/>
            <person name="Otani S."/>
            <person name="Piulachs M.-D."/>
            <person name="Poelchau M."/>
            <person name="Qu J."/>
            <person name="Schaub F."/>
            <person name="Wada-Katsumata A."/>
            <person name="Worley K.C."/>
            <person name="Xie Q."/>
            <person name="Ylla G."/>
            <person name="Poulsen M."/>
            <person name="Gibbs R.A."/>
            <person name="Schal C."/>
            <person name="Richards S."/>
            <person name="Belles X."/>
            <person name="Korb J."/>
            <person name="Bornberg-Bauer E."/>
        </authorList>
    </citation>
    <scope>NUCLEOTIDE SEQUENCE [LARGE SCALE GENOMIC DNA]</scope>
    <source>
        <tissue evidence="2">Whole body</tissue>
    </source>
</reference>
<feature type="region of interest" description="Disordered" evidence="1">
    <location>
        <begin position="65"/>
        <end position="123"/>
    </location>
</feature>
<dbReference type="Proteomes" id="UP000235965">
    <property type="component" value="Unassembled WGS sequence"/>
</dbReference>
<dbReference type="InParanoid" id="A0A2J7QQ81"/>
<comment type="caution">
    <text evidence="2">The sequence shown here is derived from an EMBL/GenBank/DDBJ whole genome shotgun (WGS) entry which is preliminary data.</text>
</comment>
<accession>A0A2J7QQ81</accession>
<organism evidence="2 3">
    <name type="scientific">Cryptotermes secundus</name>
    <dbReference type="NCBI Taxonomy" id="105785"/>
    <lineage>
        <taxon>Eukaryota</taxon>
        <taxon>Metazoa</taxon>
        <taxon>Ecdysozoa</taxon>
        <taxon>Arthropoda</taxon>
        <taxon>Hexapoda</taxon>
        <taxon>Insecta</taxon>
        <taxon>Pterygota</taxon>
        <taxon>Neoptera</taxon>
        <taxon>Polyneoptera</taxon>
        <taxon>Dictyoptera</taxon>
        <taxon>Blattodea</taxon>
        <taxon>Blattoidea</taxon>
        <taxon>Termitoidae</taxon>
        <taxon>Kalotermitidae</taxon>
        <taxon>Cryptotermitinae</taxon>
        <taxon>Cryptotermes</taxon>
    </lineage>
</organism>